<evidence type="ECO:0000313" key="2">
    <source>
        <dbReference type="Proteomes" id="UP000003763"/>
    </source>
</evidence>
<organism evidence="1 2">
    <name type="scientific">[Clostridium] citroniae WAL-17108</name>
    <dbReference type="NCBI Taxonomy" id="742733"/>
    <lineage>
        <taxon>Bacteria</taxon>
        <taxon>Bacillati</taxon>
        <taxon>Bacillota</taxon>
        <taxon>Clostridia</taxon>
        <taxon>Lachnospirales</taxon>
        <taxon>Lachnospiraceae</taxon>
        <taxon>Enterocloster</taxon>
    </lineage>
</organism>
<protein>
    <submittedName>
        <fullName evidence="1">Uncharacterized protein</fullName>
    </submittedName>
</protein>
<proteinExistence type="predicted"/>
<dbReference type="Proteomes" id="UP000003763">
    <property type="component" value="Unassembled WGS sequence"/>
</dbReference>
<dbReference type="HOGENOM" id="CLU_637233_0_0_9"/>
<sequence>MVQSMQRNNGNPKGITKIMDSRIAEIANEISEWDNRYIFKLLQKLGVGSQYYTCQRCNRVLLRGDFYVSTEPGVKSQITNICKACANEIAMPTVNGVQQPPTKNTVDAALRALNKPMLEKLWESSLYEAANTVSGKPKKNAWTSYIKNIQMVNYGTMTYEQSDGYTSGNYSVESIKKNAKSSESQEIIEQFEKNKKDTLRLLGYLPFEQEKLSDQPFLYAQLIGFLDSSPEGNDDMMRTQSIITIVRGFLQISQIDDMVAQALQDPKGAIKNVANIKAYEEISKNISMRITKLAEQSCISLKNSKNSKKGENTWTGKIKKIKEISLREGEVNGFDIGTCRGMQQVLDMSNASILKQLSLDESEWSDIVKEQRDKLTTTQKEKDIYQEIARVLLRENLDLKDTLKSKGVSLKDNLVDLPSLFSPFSEISNTTPDPNEEIGV</sequence>
<dbReference type="EMBL" id="ADLJ01000007">
    <property type="protein sequence ID" value="EHF00026.1"/>
    <property type="molecule type" value="Genomic_DNA"/>
</dbReference>
<name>G5HER7_9FIRM</name>
<dbReference type="RefSeq" id="WP_007859677.1">
    <property type="nucleotide sequence ID" value="NZ_JH376420.1"/>
</dbReference>
<accession>G5HER7</accession>
<evidence type="ECO:0000313" key="1">
    <source>
        <dbReference type="EMBL" id="EHF00026.1"/>
    </source>
</evidence>
<dbReference type="eggNOG" id="ENOG5030FY3">
    <property type="taxonomic scope" value="Bacteria"/>
</dbReference>
<reference evidence="1 2" key="1">
    <citation type="submission" date="2011-08" db="EMBL/GenBank/DDBJ databases">
        <title>The Genome Sequence of Clostridium citroniae WAL-17108.</title>
        <authorList>
            <consortium name="The Broad Institute Genome Sequencing Platform"/>
            <person name="Earl A."/>
            <person name="Ward D."/>
            <person name="Feldgarden M."/>
            <person name="Gevers D."/>
            <person name="Finegold S.M."/>
            <person name="Summanen P.H."/>
            <person name="Molitoris D.R."/>
            <person name="Vaisanen M.L."/>
            <person name="Daigneault M."/>
            <person name="Allen-Vercoe E."/>
            <person name="Young S.K."/>
            <person name="Zeng Q."/>
            <person name="Gargeya S."/>
            <person name="Fitzgerald M."/>
            <person name="Haas B."/>
            <person name="Abouelleil A."/>
            <person name="Alvarado L."/>
            <person name="Arachchi H.M."/>
            <person name="Berlin A."/>
            <person name="Brown A."/>
            <person name="Chapman S.B."/>
            <person name="Chen Z."/>
            <person name="Dunbar C."/>
            <person name="Freedman E."/>
            <person name="Gearin G."/>
            <person name="Gellesch M."/>
            <person name="Goldberg J."/>
            <person name="Griggs A."/>
            <person name="Gujja S."/>
            <person name="Heiman D."/>
            <person name="Howarth C."/>
            <person name="Larson L."/>
            <person name="Lui A."/>
            <person name="MacDonald P.J.P."/>
            <person name="Montmayeur A."/>
            <person name="Murphy C."/>
            <person name="Neiman D."/>
            <person name="Pearson M."/>
            <person name="Priest M."/>
            <person name="Roberts A."/>
            <person name="Saif S."/>
            <person name="Shea T."/>
            <person name="Shenoy N."/>
            <person name="Sisk P."/>
            <person name="Stolte C."/>
            <person name="Sykes S."/>
            <person name="Wortman J."/>
            <person name="Nusbaum C."/>
            <person name="Birren B."/>
        </authorList>
    </citation>
    <scope>NUCLEOTIDE SEQUENCE [LARGE SCALE GENOMIC DNA]</scope>
    <source>
        <strain evidence="1 2">WAL-17108</strain>
    </source>
</reference>
<dbReference type="PATRIC" id="fig|742733.3.peg.953"/>
<comment type="caution">
    <text evidence="1">The sequence shown here is derived from an EMBL/GenBank/DDBJ whole genome shotgun (WGS) entry which is preliminary data.</text>
</comment>
<gene>
    <name evidence="1" type="ORF">HMPREF9469_00940</name>
</gene>
<dbReference type="AlphaFoldDB" id="G5HER7"/>